<protein>
    <submittedName>
        <fullName evidence="1">Uncharacterized protein</fullName>
    </submittedName>
</protein>
<dbReference type="Proteomes" id="UP001341840">
    <property type="component" value="Unassembled WGS sequence"/>
</dbReference>
<name>A0ABU6RAQ8_9FABA</name>
<evidence type="ECO:0000313" key="1">
    <source>
        <dbReference type="EMBL" id="MED6120994.1"/>
    </source>
</evidence>
<reference evidence="1 2" key="1">
    <citation type="journal article" date="2023" name="Plants (Basel)">
        <title>Bridging the Gap: Combining Genomics and Transcriptomics Approaches to Understand Stylosanthes scabra, an Orphan Legume from the Brazilian Caatinga.</title>
        <authorList>
            <person name="Ferreira-Neto J.R.C."/>
            <person name="da Silva M.D."/>
            <person name="Binneck E."/>
            <person name="de Melo N.F."/>
            <person name="da Silva R.H."/>
            <person name="de Melo A.L.T.M."/>
            <person name="Pandolfi V."/>
            <person name="Bustamante F.O."/>
            <person name="Brasileiro-Vidal A.C."/>
            <person name="Benko-Iseppon A.M."/>
        </authorList>
    </citation>
    <scope>NUCLEOTIDE SEQUENCE [LARGE SCALE GENOMIC DNA]</scope>
    <source>
        <tissue evidence="1">Leaves</tissue>
    </source>
</reference>
<accession>A0ABU6RAQ8</accession>
<gene>
    <name evidence="1" type="ORF">PIB30_025950</name>
</gene>
<evidence type="ECO:0000313" key="2">
    <source>
        <dbReference type="Proteomes" id="UP001341840"/>
    </source>
</evidence>
<organism evidence="1 2">
    <name type="scientific">Stylosanthes scabra</name>
    <dbReference type="NCBI Taxonomy" id="79078"/>
    <lineage>
        <taxon>Eukaryota</taxon>
        <taxon>Viridiplantae</taxon>
        <taxon>Streptophyta</taxon>
        <taxon>Embryophyta</taxon>
        <taxon>Tracheophyta</taxon>
        <taxon>Spermatophyta</taxon>
        <taxon>Magnoliopsida</taxon>
        <taxon>eudicotyledons</taxon>
        <taxon>Gunneridae</taxon>
        <taxon>Pentapetalae</taxon>
        <taxon>rosids</taxon>
        <taxon>fabids</taxon>
        <taxon>Fabales</taxon>
        <taxon>Fabaceae</taxon>
        <taxon>Papilionoideae</taxon>
        <taxon>50 kb inversion clade</taxon>
        <taxon>dalbergioids sensu lato</taxon>
        <taxon>Dalbergieae</taxon>
        <taxon>Pterocarpus clade</taxon>
        <taxon>Stylosanthes</taxon>
    </lineage>
</organism>
<keyword evidence="2" id="KW-1185">Reference proteome</keyword>
<comment type="caution">
    <text evidence="1">The sequence shown here is derived from an EMBL/GenBank/DDBJ whole genome shotgun (WGS) entry which is preliminary data.</text>
</comment>
<proteinExistence type="predicted"/>
<sequence>MGRNGIKSDSPEFLQPKVLSADSRHACTACEFIPVTRGLLESIVRSVSSQLCMSRICRQGLIPPPSGGLFLLSVSSSELG</sequence>
<dbReference type="EMBL" id="JASCZI010030304">
    <property type="protein sequence ID" value="MED6120994.1"/>
    <property type="molecule type" value="Genomic_DNA"/>
</dbReference>